<gene>
    <name evidence="2" type="ORF">NITLEN_40405</name>
</gene>
<dbReference type="RefSeq" id="WP_121990142.1">
    <property type="nucleotide sequence ID" value="NZ_OUNR01000017.1"/>
</dbReference>
<dbReference type="Gene3D" id="3.40.630.30">
    <property type="match status" value="1"/>
</dbReference>
<dbReference type="EMBL" id="OUNR01000017">
    <property type="protein sequence ID" value="SPP65932.1"/>
    <property type="molecule type" value="Genomic_DNA"/>
</dbReference>
<dbReference type="OrthoDB" id="9765580at2"/>
<dbReference type="InParanoid" id="A0A330L8B5"/>
<dbReference type="PANTHER" id="PTHR41373">
    <property type="entry name" value="DUF2156 DOMAIN-CONTAINING PROTEIN"/>
    <property type="match status" value="1"/>
</dbReference>
<dbReference type="InterPro" id="IPR016732">
    <property type="entry name" value="UCP018688"/>
</dbReference>
<evidence type="ECO:0000313" key="3">
    <source>
        <dbReference type="Proteomes" id="UP000248168"/>
    </source>
</evidence>
<dbReference type="InterPro" id="IPR005358">
    <property type="entry name" value="Puta_zinc/iron-chelating_dom"/>
</dbReference>
<dbReference type="Proteomes" id="UP000248168">
    <property type="component" value="Unassembled WGS sequence"/>
</dbReference>
<feature type="domain" description="Phosphatidylglycerol lysyltransferase C-terminal" evidence="1">
    <location>
        <begin position="216"/>
        <end position="483"/>
    </location>
</feature>
<reference evidence="3" key="1">
    <citation type="submission" date="2018-04" db="EMBL/GenBank/DDBJ databases">
        <authorList>
            <person name="Lucker S."/>
            <person name="Sakoula D."/>
        </authorList>
    </citation>
    <scope>NUCLEOTIDE SEQUENCE [LARGE SCALE GENOMIC DNA]</scope>
</reference>
<dbReference type="SUPFAM" id="SSF55729">
    <property type="entry name" value="Acyl-CoA N-acyltransferases (Nat)"/>
    <property type="match status" value="2"/>
</dbReference>
<dbReference type="InterPro" id="IPR016181">
    <property type="entry name" value="Acyl_CoA_acyltransferase"/>
</dbReference>
<dbReference type="PANTHER" id="PTHR41373:SF1">
    <property type="entry name" value="PHOSPHATIDYLGLYCEROL LYSYLTRANSFERASE C-TERMINAL DOMAIN-CONTAINING PROTEIN"/>
    <property type="match status" value="1"/>
</dbReference>
<dbReference type="InterPro" id="IPR024320">
    <property type="entry name" value="LPG_synthase_C"/>
</dbReference>
<accession>A0A330L8B5</accession>
<evidence type="ECO:0000313" key="2">
    <source>
        <dbReference type="EMBL" id="SPP65932.1"/>
    </source>
</evidence>
<sequence length="488" mass="54609">MSLSDPLPQFVPGSVCVQCDVCCRFPESDSFLRPYFTRNEIEAAVAQGLSPALFSDPVGSQIALVKDSQSDGYLCPAFDPATSRCGIYAHRPFDCQLYPLALMWSEDGTAVELGWDTKCPFMREAVPAEIHRHAGLVQALLQRETTLRMLANNPRLIGRFQEDVIVLAALPELTDRLRLHQPDPRLRPLRLEDAPRMKQALERSECPGHEALAAYAFVYHYIWATTLSYWWMERDGVFFLFAHSPDGWFMPVPPLGARSLEESVGEGLADLHRWNHGSSVSRIENVTDRQKRDLAGSPLQWSDKFPDYLYRADSLAQLAGDSYKSQRALCNRIERAASVTLRPYTEADQPACRDLFRRWVSQKREGTLDTMGQFLLEDADAAHELIWAVGDRLGLAGTVACAEDRVVGYTFGYWLAPETFAVLVEVADRSMPGLAQYVFRETCRAARCGGAEYINAMDDAGLPGLRAAKQAYHPVATIKSWIASPLQP</sequence>
<keyword evidence="3" id="KW-1185">Reference proteome</keyword>
<dbReference type="AlphaFoldDB" id="A0A330L8B5"/>
<name>A0A330L8B5_9BACT</name>
<proteinExistence type="predicted"/>
<dbReference type="Pfam" id="PF09924">
    <property type="entry name" value="LPG_synthase_C"/>
    <property type="match status" value="1"/>
</dbReference>
<protein>
    <recommendedName>
        <fullName evidence="1">Phosphatidylglycerol lysyltransferase C-terminal domain-containing protein</fullName>
    </recommendedName>
</protein>
<evidence type="ECO:0000259" key="1">
    <source>
        <dbReference type="Pfam" id="PF09924"/>
    </source>
</evidence>
<organism evidence="2 3">
    <name type="scientific">Nitrospira lenta</name>
    <dbReference type="NCBI Taxonomy" id="1436998"/>
    <lineage>
        <taxon>Bacteria</taxon>
        <taxon>Pseudomonadati</taxon>
        <taxon>Nitrospirota</taxon>
        <taxon>Nitrospiria</taxon>
        <taxon>Nitrospirales</taxon>
        <taxon>Nitrospiraceae</taxon>
        <taxon>Nitrospira</taxon>
    </lineage>
</organism>
<dbReference type="Pfam" id="PF03692">
    <property type="entry name" value="CxxCxxCC"/>
    <property type="match status" value="1"/>
</dbReference>